<feature type="non-terminal residue" evidence="9">
    <location>
        <position position="380"/>
    </location>
</feature>
<dbReference type="GO" id="GO:0005886">
    <property type="term" value="C:plasma membrane"/>
    <property type="evidence" value="ECO:0007669"/>
    <property type="project" value="UniProtKB-SubCell"/>
</dbReference>
<organism evidence="9 10">
    <name type="scientific">Arthrobacter crystallopoietes BAB-32</name>
    <dbReference type="NCBI Taxonomy" id="1246476"/>
    <lineage>
        <taxon>Bacteria</taxon>
        <taxon>Bacillati</taxon>
        <taxon>Actinomycetota</taxon>
        <taxon>Actinomycetes</taxon>
        <taxon>Micrococcales</taxon>
        <taxon>Micrococcaceae</taxon>
        <taxon>Crystallibacter</taxon>
    </lineage>
</organism>
<evidence type="ECO:0000313" key="10">
    <source>
        <dbReference type="Proteomes" id="UP000010729"/>
    </source>
</evidence>
<evidence type="ECO:0000256" key="1">
    <source>
        <dbReference type="ARBA" id="ARBA00004651"/>
    </source>
</evidence>
<feature type="domain" description="ABC3 transporter permease C-terminal" evidence="8">
    <location>
        <begin position="269"/>
        <end position="380"/>
    </location>
</feature>
<dbReference type="InterPro" id="IPR050250">
    <property type="entry name" value="Macrolide_Exporter_MacB"/>
</dbReference>
<dbReference type="PANTHER" id="PTHR30572">
    <property type="entry name" value="MEMBRANE COMPONENT OF TRANSPORTER-RELATED"/>
    <property type="match status" value="1"/>
</dbReference>
<keyword evidence="5 7" id="KW-0472">Membrane</keyword>
<evidence type="ECO:0000313" key="9">
    <source>
        <dbReference type="EMBL" id="EMY36035.1"/>
    </source>
</evidence>
<dbReference type="GO" id="GO:0022857">
    <property type="term" value="F:transmembrane transporter activity"/>
    <property type="evidence" value="ECO:0007669"/>
    <property type="project" value="TreeGrafter"/>
</dbReference>
<evidence type="ECO:0000256" key="4">
    <source>
        <dbReference type="ARBA" id="ARBA00022989"/>
    </source>
</evidence>
<feature type="transmembrane region" description="Helical" evidence="7">
    <location>
        <begin position="16"/>
        <end position="36"/>
    </location>
</feature>
<evidence type="ECO:0000256" key="5">
    <source>
        <dbReference type="ARBA" id="ARBA00023136"/>
    </source>
</evidence>
<dbReference type="Proteomes" id="UP000010729">
    <property type="component" value="Unassembled WGS sequence"/>
</dbReference>
<dbReference type="Pfam" id="PF02687">
    <property type="entry name" value="FtsX"/>
    <property type="match status" value="1"/>
</dbReference>
<feature type="transmembrane region" description="Helical" evidence="7">
    <location>
        <begin position="265"/>
        <end position="291"/>
    </location>
</feature>
<feature type="transmembrane region" description="Helical" evidence="7">
    <location>
        <begin position="312"/>
        <end position="345"/>
    </location>
</feature>
<proteinExistence type="inferred from homology"/>
<accession>N1V3V0</accession>
<dbReference type="InterPro" id="IPR003838">
    <property type="entry name" value="ABC3_permease_C"/>
</dbReference>
<dbReference type="EMBL" id="ANPE02000042">
    <property type="protein sequence ID" value="EMY36035.1"/>
    <property type="molecule type" value="Genomic_DNA"/>
</dbReference>
<evidence type="ECO:0000256" key="3">
    <source>
        <dbReference type="ARBA" id="ARBA00022692"/>
    </source>
</evidence>
<gene>
    <name evidence="9" type="ORF">D477_001219</name>
</gene>
<comment type="caution">
    <text evidence="9">The sequence shown here is derived from an EMBL/GenBank/DDBJ whole genome shotgun (WGS) entry which is preliminary data.</text>
</comment>
<feature type="transmembrane region" description="Helical" evidence="7">
    <location>
        <begin position="351"/>
        <end position="378"/>
    </location>
</feature>
<keyword evidence="2" id="KW-1003">Cell membrane</keyword>
<evidence type="ECO:0000256" key="6">
    <source>
        <dbReference type="ARBA" id="ARBA00038076"/>
    </source>
</evidence>
<dbReference type="AlphaFoldDB" id="N1V3V0"/>
<keyword evidence="10" id="KW-1185">Reference proteome</keyword>
<protein>
    <submittedName>
        <fullName evidence="9">ABC transporter permease</fullName>
    </submittedName>
</protein>
<reference evidence="9 10" key="1">
    <citation type="journal article" date="2013" name="Genome Announc.">
        <title>Draft Genome Sequence of Arthrobacter crystallopoietes Strain BAB-32, Revealing Genes for Bioremediation.</title>
        <authorList>
            <person name="Joshi M.N."/>
            <person name="Pandit A.S."/>
            <person name="Sharma A."/>
            <person name="Pandya R.V."/>
            <person name="Desai S.M."/>
            <person name="Saxena A.K."/>
            <person name="Bagatharia S.B."/>
        </authorList>
    </citation>
    <scope>NUCLEOTIDE SEQUENCE [LARGE SCALE GENOMIC DNA]</scope>
    <source>
        <strain evidence="9 10">BAB-32</strain>
    </source>
</reference>
<evidence type="ECO:0000256" key="7">
    <source>
        <dbReference type="SAM" id="Phobius"/>
    </source>
</evidence>
<name>N1V3V0_9MICC</name>
<evidence type="ECO:0000259" key="8">
    <source>
        <dbReference type="Pfam" id="PF02687"/>
    </source>
</evidence>
<dbReference type="OrthoDB" id="9780560at2"/>
<comment type="similarity">
    <text evidence="6">Belongs to the ABC-4 integral membrane protein family.</text>
</comment>
<evidence type="ECO:0000256" key="2">
    <source>
        <dbReference type="ARBA" id="ARBA00022475"/>
    </source>
</evidence>
<sequence length="380" mass="37841">MLKVALAEVKTHTRRFIAVGIAVMVAVGFLTATLMVNASSEASLANSVGAGFRNADLVVTPGPEQPLDQAAAKAVAGADGVAETYVQQQAYIAFGAAGSAGFGVLQNLAEAPGLNAAELLEGAWPAAGEVALDQTTAERLQLSPGATLQLAPATGSVAAQSLAAGGHALTVSGITRASADPLMMGQPQFLAPHAVLGQLSSADAPAEFRTIQLDLAPDAGAAEVRESVSAALAAAGFGAATVNTPAEQTKELVASFTGGTDQLTVVLLAFALVALLVCSLVVANTFSVLIAQRTRELALLRCIGADRKQIRGSVLVEALLVGAVSSAAGVLGAVGLLAGLIAWLQQQPDTGFAALAVTPLAVLAGAGTGILMTVLAALAP</sequence>
<keyword evidence="4 7" id="KW-1133">Transmembrane helix</keyword>
<keyword evidence="3 7" id="KW-0812">Transmembrane</keyword>
<dbReference type="PANTHER" id="PTHR30572:SF4">
    <property type="entry name" value="ABC TRANSPORTER PERMEASE YTRF"/>
    <property type="match status" value="1"/>
</dbReference>
<comment type="subcellular location">
    <subcellularLocation>
        <location evidence="1">Cell membrane</location>
        <topology evidence="1">Multi-pass membrane protein</topology>
    </subcellularLocation>
</comment>
<dbReference type="RefSeq" id="WP_005266459.1">
    <property type="nucleotide sequence ID" value="NZ_ANPE02000042.1"/>
</dbReference>